<reference evidence="1" key="1">
    <citation type="submission" date="2023-08" db="EMBL/GenBank/DDBJ databases">
        <authorList>
            <person name="Chen Y."/>
            <person name="Shah S."/>
            <person name="Dougan E. K."/>
            <person name="Thang M."/>
            <person name="Chan C."/>
        </authorList>
    </citation>
    <scope>NUCLEOTIDE SEQUENCE</scope>
</reference>
<name>A0AA36JPP4_9DINO</name>
<sequence length="118" mass="12690">MLFCKKRFPDQLNKKTTPKLPSAFSEVLGLQKMLACPSRRRAASLAWMPTGQHPDQTNAAFQSIEATASVRFCGARVAQPSQLVQSGLPGTWTMTRLSDAAQGCFGPGGLTAFVRCAS</sequence>
<evidence type="ECO:0000313" key="2">
    <source>
        <dbReference type="Proteomes" id="UP001178507"/>
    </source>
</evidence>
<gene>
    <name evidence="1" type="ORF">EVOR1521_LOCUS31048</name>
</gene>
<proteinExistence type="predicted"/>
<evidence type="ECO:0000313" key="1">
    <source>
        <dbReference type="EMBL" id="CAJ1410125.1"/>
    </source>
</evidence>
<dbReference type="Proteomes" id="UP001178507">
    <property type="component" value="Unassembled WGS sequence"/>
</dbReference>
<dbReference type="AlphaFoldDB" id="A0AA36JPP4"/>
<accession>A0AA36JPP4</accession>
<protein>
    <submittedName>
        <fullName evidence="1">Uncharacterized protein</fullName>
    </submittedName>
</protein>
<keyword evidence="2" id="KW-1185">Reference proteome</keyword>
<comment type="caution">
    <text evidence="1">The sequence shown here is derived from an EMBL/GenBank/DDBJ whole genome shotgun (WGS) entry which is preliminary data.</text>
</comment>
<dbReference type="EMBL" id="CAUJNA010003805">
    <property type="protein sequence ID" value="CAJ1410125.1"/>
    <property type="molecule type" value="Genomic_DNA"/>
</dbReference>
<organism evidence="1 2">
    <name type="scientific">Effrenium voratum</name>
    <dbReference type="NCBI Taxonomy" id="2562239"/>
    <lineage>
        <taxon>Eukaryota</taxon>
        <taxon>Sar</taxon>
        <taxon>Alveolata</taxon>
        <taxon>Dinophyceae</taxon>
        <taxon>Suessiales</taxon>
        <taxon>Symbiodiniaceae</taxon>
        <taxon>Effrenium</taxon>
    </lineage>
</organism>